<keyword evidence="7 9" id="KW-0472">Membrane</keyword>
<feature type="transmembrane region" description="Helical" evidence="9">
    <location>
        <begin position="40"/>
        <end position="62"/>
    </location>
</feature>
<dbReference type="GO" id="GO:0022857">
    <property type="term" value="F:transmembrane transporter activity"/>
    <property type="evidence" value="ECO:0007669"/>
    <property type="project" value="UniProtKB-UniRule"/>
</dbReference>
<evidence type="ECO:0000256" key="5">
    <source>
        <dbReference type="ARBA" id="ARBA00022692"/>
    </source>
</evidence>
<dbReference type="AlphaFoldDB" id="A0A1I1Q284"/>
<dbReference type="RefSeq" id="WP_093454456.1">
    <property type="nucleotide sequence ID" value="NZ_BAABWI010000007.1"/>
</dbReference>
<dbReference type="EMBL" id="FOLX01000002">
    <property type="protein sequence ID" value="SFD16077.1"/>
    <property type="molecule type" value="Genomic_DNA"/>
</dbReference>
<keyword evidence="12" id="KW-1185">Reference proteome</keyword>
<proteinExistence type="inferred from homology"/>
<dbReference type="PANTHER" id="PTHR35011">
    <property type="entry name" value="2,3-DIKETO-L-GULONATE TRAP TRANSPORTER SMALL PERMEASE PROTEIN YIAM"/>
    <property type="match status" value="1"/>
</dbReference>
<comment type="function">
    <text evidence="9">Part of the tripartite ATP-independent periplasmic (TRAP) transport system.</text>
</comment>
<keyword evidence="2 9" id="KW-0813">Transport</keyword>
<dbReference type="STRING" id="517719.SAMN05421762_3455"/>
<feature type="transmembrane region" description="Helical" evidence="9">
    <location>
        <begin position="82"/>
        <end position="104"/>
    </location>
</feature>
<comment type="subunit">
    <text evidence="9">The complex comprises the extracytoplasmic solute receptor protein and the two transmembrane proteins.</text>
</comment>
<comment type="similarity">
    <text evidence="8 9">Belongs to the TRAP transporter small permease family.</text>
</comment>
<dbReference type="GO" id="GO:0015740">
    <property type="term" value="P:C4-dicarboxylate transport"/>
    <property type="evidence" value="ECO:0007669"/>
    <property type="project" value="TreeGrafter"/>
</dbReference>
<evidence type="ECO:0000256" key="7">
    <source>
        <dbReference type="ARBA" id="ARBA00023136"/>
    </source>
</evidence>
<keyword evidence="6 9" id="KW-1133">Transmembrane helix</keyword>
<protein>
    <recommendedName>
        <fullName evidence="9">TRAP transporter small permease protein</fullName>
    </recommendedName>
</protein>
<feature type="transmembrane region" description="Helical" evidence="9">
    <location>
        <begin position="129"/>
        <end position="148"/>
    </location>
</feature>
<dbReference type="Pfam" id="PF04290">
    <property type="entry name" value="DctQ"/>
    <property type="match status" value="1"/>
</dbReference>
<feature type="domain" description="Tripartite ATP-independent periplasmic transporters DctQ component" evidence="10">
    <location>
        <begin position="19"/>
        <end position="151"/>
    </location>
</feature>
<dbReference type="InterPro" id="IPR055348">
    <property type="entry name" value="DctQ"/>
</dbReference>
<dbReference type="GO" id="GO:0005886">
    <property type="term" value="C:plasma membrane"/>
    <property type="evidence" value="ECO:0007669"/>
    <property type="project" value="UniProtKB-SubCell"/>
</dbReference>
<sequence length="163" mass="17872">MKRIEHLLDTVAAIAIVLLCILITANIVAREVIQTGVPDIIIMVQELMIPAILFPLAGATAARAHIAIEVIANLFPAALNRWIAVFAALIGVVIASALLLAGWMEFWKTFNSNAHYGGVFMWPKWPGRALFVIAIAFFEIRLIHVLWVDLRAALSGKPAPEKL</sequence>
<accession>A0A1I1Q284</accession>
<comment type="subcellular location">
    <subcellularLocation>
        <location evidence="1 9">Cell inner membrane</location>
        <topology evidence="1 9">Multi-pass membrane protein</topology>
    </subcellularLocation>
</comment>
<evidence type="ECO:0000256" key="4">
    <source>
        <dbReference type="ARBA" id="ARBA00022519"/>
    </source>
</evidence>
<dbReference type="PANTHER" id="PTHR35011:SF2">
    <property type="entry name" value="2,3-DIKETO-L-GULONATE TRAP TRANSPORTER SMALL PERMEASE PROTEIN YIAM"/>
    <property type="match status" value="1"/>
</dbReference>
<dbReference type="InterPro" id="IPR007387">
    <property type="entry name" value="TRAP_DctQ"/>
</dbReference>
<evidence type="ECO:0000313" key="11">
    <source>
        <dbReference type="EMBL" id="SFD16077.1"/>
    </source>
</evidence>
<keyword evidence="4 9" id="KW-0997">Cell inner membrane</keyword>
<reference evidence="11 12" key="1">
    <citation type="submission" date="2016-10" db="EMBL/GenBank/DDBJ databases">
        <authorList>
            <person name="de Groot N.N."/>
        </authorList>
    </citation>
    <scope>NUCLEOTIDE SEQUENCE [LARGE SCALE GENOMIC DNA]</scope>
    <source>
        <strain evidence="11 12">DSM 29619</strain>
    </source>
</reference>
<keyword evidence="5 9" id="KW-0812">Transmembrane</keyword>
<organism evidence="11 12">
    <name type="scientific">Pseudooceanicola nitratireducens</name>
    <dbReference type="NCBI Taxonomy" id="517719"/>
    <lineage>
        <taxon>Bacteria</taxon>
        <taxon>Pseudomonadati</taxon>
        <taxon>Pseudomonadota</taxon>
        <taxon>Alphaproteobacteria</taxon>
        <taxon>Rhodobacterales</taxon>
        <taxon>Paracoccaceae</taxon>
        <taxon>Pseudooceanicola</taxon>
    </lineage>
</organism>
<evidence type="ECO:0000259" key="10">
    <source>
        <dbReference type="Pfam" id="PF04290"/>
    </source>
</evidence>
<evidence type="ECO:0000313" key="12">
    <source>
        <dbReference type="Proteomes" id="UP000231644"/>
    </source>
</evidence>
<gene>
    <name evidence="11" type="ORF">SAMN05421762_3455</name>
</gene>
<evidence type="ECO:0000256" key="2">
    <source>
        <dbReference type="ARBA" id="ARBA00022448"/>
    </source>
</evidence>
<evidence type="ECO:0000256" key="9">
    <source>
        <dbReference type="RuleBase" id="RU369079"/>
    </source>
</evidence>
<evidence type="ECO:0000256" key="6">
    <source>
        <dbReference type="ARBA" id="ARBA00022989"/>
    </source>
</evidence>
<evidence type="ECO:0000256" key="1">
    <source>
        <dbReference type="ARBA" id="ARBA00004429"/>
    </source>
</evidence>
<name>A0A1I1Q284_9RHOB</name>
<feature type="transmembrane region" description="Helical" evidence="9">
    <location>
        <begin position="7"/>
        <end position="28"/>
    </location>
</feature>
<evidence type="ECO:0000256" key="8">
    <source>
        <dbReference type="ARBA" id="ARBA00038436"/>
    </source>
</evidence>
<keyword evidence="3" id="KW-1003">Cell membrane</keyword>
<dbReference type="OrthoDB" id="6385730at2"/>
<evidence type="ECO:0000256" key="3">
    <source>
        <dbReference type="ARBA" id="ARBA00022475"/>
    </source>
</evidence>
<dbReference type="Proteomes" id="UP000231644">
    <property type="component" value="Unassembled WGS sequence"/>
</dbReference>